<feature type="transmembrane region" description="Helical" evidence="7">
    <location>
        <begin position="207"/>
        <end position="228"/>
    </location>
</feature>
<proteinExistence type="predicted"/>
<keyword evidence="4 7" id="KW-1133">Transmembrane helix</keyword>
<accession>A0A7S0ER98</accession>
<dbReference type="InterPro" id="IPR013657">
    <property type="entry name" value="SCL35B1-4/HUT1"/>
</dbReference>
<comment type="subcellular location">
    <subcellularLocation>
        <location evidence="1">Membrane</location>
        <topology evidence="1">Multi-pass membrane protein</topology>
    </subcellularLocation>
</comment>
<dbReference type="AlphaFoldDB" id="A0A7S0ER98"/>
<evidence type="ECO:0000256" key="6">
    <source>
        <dbReference type="SAM" id="MobiDB-lite"/>
    </source>
</evidence>
<name>A0A7S0ER98_9EUKA</name>
<feature type="region of interest" description="Disordered" evidence="6">
    <location>
        <begin position="321"/>
        <end position="352"/>
    </location>
</feature>
<keyword evidence="3 7" id="KW-0812">Transmembrane</keyword>
<feature type="transmembrane region" description="Helical" evidence="7">
    <location>
        <begin position="129"/>
        <end position="149"/>
    </location>
</feature>
<evidence type="ECO:0000313" key="8">
    <source>
        <dbReference type="EMBL" id="CAD8491158.1"/>
    </source>
</evidence>
<feature type="transmembrane region" description="Helical" evidence="7">
    <location>
        <begin position="7"/>
        <end position="26"/>
    </location>
</feature>
<reference evidence="8" key="1">
    <citation type="submission" date="2021-01" db="EMBL/GenBank/DDBJ databases">
        <authorList>
            <person name="Corre E."/>
            <person name="Pelletier E."/>
            <person name="Niang G."/>
            <person name="Scheremetjew M."/>
            <person name="Finn R."/>
            <person name="Kale V."/>
            <person name="Holt S."/>
            <person name="Cochrane G."/>
            <person name="Meng A."/>
            <person name="Brown T."/>
            <person name="Cohen L."/>
        </authorList>
    </citation>
    <scope>NUCLEOTIDE SEQUENCE</scope>
    <source>
        <strain evidence="8">CCMP1374</strain>
    </source>
</reference>
<dbReference type="PANTHER" id="PTHR10778">
    <property type="entry name" value="SOLUTE CARRIER FAMILY 35 MEMBER B"/>
    <property type="match status" value="1"/>
</dbReference>
<organism evidence="8">
    <name type="scientific">Phaeocystis antarctica</name>
    <dbReference type="NCBI Taxonomy" id="33657"/>
    <lineage>
        <taxon>Eukaryota</taxon>
        <taxon>Haptista</taxon>
        <taxon>Haptophyta</taxon>
        <taxon>Prymnesiophyceae</taxon>
        <taxon>Phaeocystales</taxon>
        <taxon>Phaeocystaceae</taxon>
        <taxon>Phaeocystis</taxon>
    </lineage>
</organism>
<evidence type="ECO:0000256" key="1">
    <source>
        <dbReference type="ARBA" id="ARBA00004141"/>
    </source>
</evidence>
<evidence type="ECO:0000256" key="7">
    <source>
        <dbReference type="SAM" id="Phobius"/>
    </source>
</evidence>
<gene>
    <name evidence="8" type="ORF">PANT1444_LOCUS11503</name>
</gene>
<evidence type="ECO:0000256" key="2">
    <source>
        <dbReference type="ARBA" id="ARBA00022448"/>
    </source>
</evidence>
<dbReference type="GO" id="GO:0000139">
    <property type="term" value="C:Golgi membrane"/>
    <property type="evidence" value="ECO:0007669"/>
    <property type="project" value="TreeGrafter"/>
</dbReference>
<feature type="transmembrane region" description="Helical" evidence="7">
    <location>
        <begin position="161"/>
        <end position="179"/>
    </location>
</feature>
<dbReference type="GO" id="GO:0005789">
    <property type="term" value="C:endoplasmic reticulum membrane"/>
    <property type="evidence" value="ECO:0007669"/>
    <property type="project" value="TreeGrafter"/>
</dbReference>
<protein>
    <submittedName>
        <fullName evidence="8">Uncharacterized protein</fullName>
    </submittedName>
</protein>
<dbReference type="Pfam" id="PF08449">
    <property type="entry name" value="UAA"/>
    <property type="match status" value="1"/>
</dbReference>
<sequence length="352" mass="37211">MVEVPERAKLAFACAGIFLSFSYFAVLQEDVYKKPYGGEYFKYTFLALVCERGINAAIGAMGVLCLGGSGLKIPLLDILWSGTSQMFAMAGSNEALRYVSYPTQVLGKSCKMVPVMAGGLLLGGKSYTVFEYLQVVLITGGVVVFNFGGKKKGGGSADSPYGLGLIAFSLLMDAFTGGLQDKVKTSTKALNPTASGPRRPTMHESMFYTNVAGCLVALVLAILSGHLVGGIKFSMAQPEVLMAILLYSVSSAVGQNFVYFTVTEFGPLILTTVTTVRKIFSTLYSVFRTPSNTLSPMQWGGCSMVFAGLLGDIVRKMMPKPSSAPKAAPAVEQAPPAEAEAAPETPPATTIA</sequence>
<feature type="transmembrane region" description="Helical" evidence="7">
    <location>
        <begin position="240"/>
        <end position="262"/>
    </location>
</feature>
<keyword evidence="2" id="KW-0813">Transport</keyword>
<evidence type="ECO:0000256" key="3">
    <source>
        <dbReference type="ARBA" id="ARBA00022692"/>
    </source>
</evidence>
<dbReference type="EMBL" id="HBEP01020475">
    <property type="protein sequence ID" value="CAD8491158.1"/>
    <property type="molecule type" value="Transcribed_RNA"/>
</dbReference>
<keyword evidence="5 7" id="KW-0472">Membrane</keyword>
<dbReference type="GO" id="GO:0005459">
    <property type="term" value="F:UDP-galactose transmembrane transporter activity"/>
    <property type="evidence" value="ECO:0007669"/>
    <property type="project" value="TreeGrafter"/>
</dbReference>
<evidence type="ECO:0000256" key="4">
    <source>
        <dbReference type="ARBA" id="ARBA00022989"/>
    </source>
</evidence>
<dbReference type="GO" id="GO:0005460">
    <property type="term" value="F:UDP-glucose transmembrane transporter activity"/>
    <property type="evidence" value="ECO:0007669"/>
    <property type="project" value="TreeGrafter"/>
</dbReference>
<dbReference type="PANTHER" id="PTHR10778:SF18">
    <property type="entry name" value="SUGAR PHOSPHATE TRANSPORTER DOMAIN-CONTAINING PROTEIN"/>
    <property type="match status" value="1"/>
</dbReference>
<evidence type="ECO:0000256" key="5">
    <source>
        <dbReference type="ARBA" id="ARBA00023136"/>
    </source>
</evidence>